<organism evidence="1 2">
    <name type="scientific">Chionoecetes opilio</name>
    <name type="common">Atlantic snow crab</name>
    <name type="synonym">Cancer opilio</name>
    <dbReference type="NCBI Taxonomy" id="41210"/>
    <lineage>
        <taxon>Eukaryota</taxon>
        <taxon>Metazoa</taxon>
        <taxon>Ecdysozoa</taxon>
        <taxon>Arthropoda</taxon>
        <taxon>Crustacea</taxon>
        <taxon>Multicrustacea</taxon>
        <taxon>Malacostraca</taxon>
        <taxon>Eumalacostraca</taxon>
        <taxon>Eucarida</taxon>
        <taxon>Decapoda</taxon>
        <taxon>Pleocyemata</taxon>
        <taxon>Brachyura</taxon>
        <taxon>Eubrachyura</taxon>
        <taxon>Majoidea</taxon>
        <taxon>Majidae</taxon>
        <taxon>Chionoecetes</taxon>
    </lineage>
</organism>
<gene>
    <name evidence="1" type="ORF">GWK47_039005</name>
</gene>
<protein>
    <submittedName>
        <fullName evidence="1">Uncharacterized protein</fullName>
    </submittedName>
</protein>
<reference evidence="1" key="1">
    <citation type="submission" date="2020-07" db="EMBL/GenBank/DDBJ databases">
        <title>The High-quality genome of the commercially important snow crab, Chionoecetes opilio.</title>
        <authorList>
            <person name="Jeong J.-H."/>
            <person name="Ryu S."/>
        </authorList>
    </citation>
    <scope>NUCLEOTIDE SEQUENCE</scope>
    <source>
        <strain evidence="1">MADBK_172401_WGS</strain>
        <tissue evidence="1">Digestive gland</tissue>
    </source>
</reference>
<proteinExistence type="predicted"/>
<name>A0A8J4YER1_CHIOP</name>
<comment type="caution">
    <text evidence="1">The sequence shown here is derived from an EMBL/GenBank/DDBJ whole genome shotgun (WGS) entry which is preliminary data.</text>
</comment>
<evidence type="ECO:0000313" key="2">
    <source>
        <dbReference type="Proteomes" id="UP000770661"/>
    </source>
</evidence>
<dbReference type="AlphaFoldDB" id="A0A8J4YER1"/>
<evidence type="ECO:0000313" key="1">
    <source>
        <dbReference type="EMBL" id="KAG0725233.1"/>
    </source>
</evidence>
<dbReference type="Proteomes" id="UP000770661">
    <property type="component" value="Unassembled WGS sequence"/>
</dbReference>
<keyword evidence="2" id="KW-1185">Reference proteome</keyword>
<dbReference type="EMBL" id="JACEEZ010005833">
    <property type="protein sequence ID" value="KAG0725233.1"/>
    <property type="molecule type" value="Genomic_DNA"/>
</dbReference>
<accession>A0A8J4YER1</accession>
<sequence length="260" mass="28174">MTFREARRLSREPAEVERNKWVTMGMWSYAADGCVAVKLSTSVSFLEFAGLVNNLPVRCSSLTNDVCDIYRVALEGKGDEVCIVPANQGPRRAFPEGHCREENDQWPHCSVPTPLFSREGLEKRKAVTSSWRSKVALDHCVLANLPLARLQARPCLPPHLWGNAERSLFAPPRPRHLKGPGEGHKGKATGEGALVGRSSSVEWSGTCPVGQSGTADVGASRAWRVGAWLVGARAGEPVLGPVPQLLPQPLSPASRPFSVL</sequence>